<comment type="caution">
    <text evidence="8">The sequence shown here is derived from an EMBL/GenBank/DDBJ whole genome shotgun (WGS) entry which is preliminary data.</text>
</comment>
<organism evidence="8 9">
    <name type="scientific">Phyllobacterium trifolii</name>
    <dbReference type="NCBI Taxonomy" id="300193"/>
    <lineage>
        <taxon>Bacteria</taxon>
        <taxon>Pseudomonadati</taxon>
        <taxon>Pseudomonadota</taxon>
        <taxon>Alphaproteobacteria</taxon>
        <taxon>Hyphomicrobiales</taxon>
        <taxon>Phyllobacteriaceae</taxon>
        <taxon>Phyllobacterium</taxon>
    </lineage>
</organism>
<comment type="cofactor">
    <cofactor evidence="1">
        <name>FAD</name>
        <dbReference type="ChEBI" id="CHEBI:57692"/>
    </cofactor>
</comment>
<keyword evidence="7 8" id="KW-0560">Oxidoreductase</keyword>
<dbReference type="AlphaFoldDB" id="A0A839UA74"/>
<comment type="pathway">
    <text evidence="2">Siderophore biosynthesis.</text>
</comment>
<dbReference type="RefSeq" id="WP_376772092.1">
    <property type="nucleotide sequence ID" value="NZ_JACHXN010000006.1"/>
</dbReference>
<dbReference type="InterPro" id="IPR025700">
    <property type="entry name" value="Lys/Orn_oxygenase"/>
</dbReference>
<protein>
    <submittedName>
        <fullName evidence="8">Lysine N6-hydroxylase</fullName>
        <ecNumber evidence="8">1.14.13.59</ecNumber>
    </submittedName>
</protein>
<name>A0A839UA74_9HYPH</name>
<dbReference type="Gene3D" id="3.50.50.60">
    <property type="entry name" value="FAD/NAD(P)-binding domain"/>
    <property type="match status" value="1"/>
</dbReference>
<evidence type="ECO:0000256" key="3">
    <source>
        <dbReference type="ARBA" id="ARBA00007588"/>
    </source>
</evidence>
<keyword evidence="4" id="KW-0285">Flavoprotein</keyword>
<dbReference type="PANTHER" id="PTHR42802">
    <property type="entry name" value="MONOOXYGENASE"/>
    <property type="match status" value="1"/>
</dbReference>
<dbReference type="EMBL" id="JACHXN010000006">
    <property type="protein sequence ID" value="MBB3145870.1"/>
    <property type="molecule type" value="Genomic_DNA"/>
</dbReference>
<evidence type="ECO:0000256" key="1">
    <source>
        <dbReference type="ARBA" id="ARBA00001974"/>
    </source>
</evidence>
<evidence type="ECO:0000256" key="5">
    <source>
        <dbReference type="ARBA" id="ARBA00022827"/>
    </source>
</evidence>
<evidence type="ECO:0000313" key="9">
    <source>
        <dbReference type="Proteomes" id="UP000554520"/>
    </source>
</evidence>
<dbReference type="EC" id="1.14.13.59" evidence="8"/>
<sequence length="448" mass="50263">MTAMFANNDRTSPASDTLDLAGIGIGPSNLSLASLLDGIGNVRAHFYESRASFDWHPGMMLPDVELQSSYLKDLVTPVMPTSPWSFISYLVAHKRLYAFLNAHYDAVPRREFARYLEWVARRLKNLSFNSTVREVQFDKDKFHVQFDSGAVTARNLVLGTGTTPSVPSWATPFLGERCFHNSEAKHRLPGLNASRIAVIGGGQSGGEVVEALLNSKSTLKELNWFSRRHNFEPINDTAFSNQVFSPEYVYAYLNLNSDQKLDALKASILTSDGLSISTINAIYRRLYSLRYLENRNIEAKLSPNRDVIQVEGDKDGYRLIVRNRFDGGVEVAHADAIVLATGYQFRLPDAFAGLQDRIQLDRHNRPVLDDRYCLNWSGPKQNRIFAQNAGRYSHGIADSQLSLMAWRSAHIINSLVGRPHFDLEPHDSQVNWLSGGHDTLGQNIAVDY</sequence>
<keyword evidence="5" id="KW-0274">FAD</keyword>
<dbReference type="GO" id="GO:0047091">
    <property type="term" value="F:L-lysine 6-monooxygenase (NADPH) activity"/>
    <property type="evidence" value="ECO:0007669"/>
    <property type="project" value="UniProtKB-EC"/>
</dbReference>
<dbReference type="Proteomes" id="UP000554520">
    <property type="component" value="Unassembled WGS sequence"/>
</dbReference>
<accession>A0A839UA74</accession>
<evidence type="ECO:0000256" key="7">
    <source>
        <dbReference type="ARBA" id="ARBA00023002"/>
    </source>
</evidence>
<evidence type="ECO:0000256" key="4">
    <source>
        <dbReference type="ARBA" id="ARBA00022630"/>
    </source>
</evidence>
<keyword evidence="6" id="KW-0521">NADP</keyword>
<comment type="similarity">
    <text evidence="3">Belongs to the lysine N(6)-hydroxylase/L-ornithine N(5)-oxygenase family.</text>
</comment>
<dbReference type="InterPro" id="IPR036188">
    <property type="entry name" value="FAD/NAD-bd_sf"/>
</dbReference>
<dbReference type="Pfam" id="PF13434">
    <property type="entry name" value="Lys_Orn_oxgnase"/>
    <property type="match status" value="1"/>
</dbReference>
<keyword evidence="9" id="KW-1185">Reference proteome</keyword>
<dbReference type="PANTHER" id="PTHR42802:SF1">
    <property type="entry name" value="L-ORNITHINE N(5)-MONOOXYGENASE"/>
    <property type="match status" value="1"/>
</dbReference>
<proteinExistence type="inferred from homology"/>
<evidence type="ECO:0000313" key="8">
    <source>
        <dbReference type="EMBL" id="MBB3145870.1"/>
    </source>
</evidence>
<gene>
    <name evidence="8" type="ORF">FHS21_002284</name>
</gene>
<evidence type="ECO:0000256" key="6">
    <source>
        <dbReference type="ARBA" id="ARBA00022857"/>
    </source>
</evidence>
<evidence type="ECO:0000256" key="2">
    <source>
        <dbReference type="ARBA" id="ARBA00004924"/>
    </source>
</evidence>
<dbReference type="SUPFAM" id="SSF51905">
    <property type="entry name" value="FAD/NAD(P)-binding domain"/>
    <property type="match status" value="2"/>
</dbReference>
<reference evidence="8 9" key="1">
    <citation type="submission" date="2020-08" db="EMBL/GenBank/DDBJ databases">
        <title>Genomic Encyclopedia of Type Strains, Phase III (KMG-III): the genomes of soil and plant-associated and newly described type strains.</title>
        <authorList>
            <person name="Whitman W."/>
        </authorList>
    </citation>
    <scope>NUCLEOTIDE SEQUENCE [LARGE SCALE GENOMIC DNA]</scope>
    <source>
        <strain evidence="8 9">CECT 7015</strain>
    </source>
</reference>